<dbReference type="OrthoDB" id="9809462at2"/>
<dbReference type="PANTHER" id="PTHR30154">
    <property type="entry name" value="LEUCINE-RESPONSIVE REGULATORY PROTEIN"/>
    <property type="match status" value="1"/>
</dbReference>
<dbReference type="SUPFAM" id="SSF46785">
    <property type="entry name" value="Winged helix' DNA-binding domain"/>
    <property type="match status" value="1"/>
</dbReference>
<dbReference type="GO" id="GO:0006355">
    <property type="term" value="P:regulation of DNA-templated transcription"/>
    <property type="evidence" value="ECO:0007669"/>
    <property type="project" value="UniProtKB-ARBA"/>
</dbReference>
<dbReference type="Pfam" id="PF01037">
    <property type="entry name" value="AsnC_trans_reg"/>
    <property type="match status" value="1"/>
</dbReference>
<dbReference type="InterPro" id="IPR011008">
    <property type="entry name" value="Dimeric_a/b-barrel"/>
</dbReference>
<organism evidence="5 6">
    <name type="scientific">Epibacterium ulvae</name>
    <dbReference type="NCBI Taxonomy" id="1156985"/>
    <lineage>
        <taxon>Bacteria</taxon>
        <taxon>Pseudomonadati</taxon>
        <taxon>Pseudomonadota</taxon>
        <taxon>Alphaproteobacteria</taxon>
        <taxon>Rhodobacterales</taxon>
        <taxon>Roseobacteraceae</taxon>
        <taxon>Epibacterium</taxon>
    </lineage>
</organism>
<dbReference type="RefSeq" id="WP_090220824.1">
    <property type="nucleotide sequence ID" value="NZ_CANLDO010000011.1"/>
</dbReference>
<gene>
    <name evidence="5" type="ORF">SAMN04488118_11348</name>
</gene>
<dbReference type="SUPFAM" id="SSF54909">
    <property type="entry name" value="Dimeric alpha+beta barrel"/>
    <property type="match status" value="1"/>
</dbReference>
<dbReference type="PRINTS" id="PR00033">
    <property type="entry name" value="HTHASNC"/>
</dbReference>
<dbReference type="PANTHER" id="PTHR30154:SF53">
    <property type="entry name" value="HTH-TYPE TRANSCRIPTIONAL REGULATOR LRPC"/>
    <property type="match status" value="1"/>
</dbReference>
<evidence type="ECO:0000256" key="3">
    <source>
        <dbReference type="ARBA" id="ARBA00023163"/>
    </source>
</evidence>
<dbReference type="SMART" id="SM00344">
    <property type="entry name" value="HTH_ASNC"/>
    <property type="match status" value="1"/>
</dbReference>
<dbReference type="InterPro" id="IPR011991">
    <property type="entry name" value="ArsR-like_HTH"/>
</dbReference>
<proteinExistence type="predicted"/>
<dbReference type="InterPro" id="IPR036388">
    <property type="entry name" value="WH-like_DNA-bd_sf"/>
</dbReference>
<keyword evidence="1" id="KW-0805">Transcription regulation</keyword>
<evidence type="ECO:0000313" key="5">
    <source>
        <dbReference type="EMBL" id="SCZ71970.1"/>
    </source>
</evidence>
<dbReference type="Gene3D" id="1.10.10.10">
    <property type="entry name" value="Winged helix-like DNA-binding domain superfamily/Winged helix DNA-binding domain"/>
    <property type="match status" value="1"/>
</dbReference>
<keyword evidence="3" id="KW-0804">Transcription</keyword>
<dbReference type="InterPro" id="IPR000485">
    <property type="entry name" value="AsnC-type_HTH_dom"/>
</dbReference>
<name>A0A1G5RDX0_9RHOB</name>
<evidence type="ECO:0000256" key="2">
    <source>
        <dbReference type="ARBA" id="ARBA00023125"/>
    </source>
</evidence>
<dbReference type="InterPro" id="IPR019887">
    <property type="entry name" value="Tscrpt_reg_AsnC/Lrp_C"/>
</dbReference>
<dbReference type="EMBL" id="FMWG01000013">
    <property type="protein sequence ID" value="SCZ71970.1"/>
    <property type="molecule type" value="Genomic_DNA"/>
</dbReference>
<dbReference type="Proteomes" id="UP000198767">
    <property type="component" value="Unassembled WGS sequence"/>
</dbReference>
<keyword evidence="6" id="KW-1185">Reference proteome</keyword>
<dbReference type="InterPro" id="IPR036390">
    <property type="entry name" value="WH_DNA-bd_sf"/>
</dbReference>
<dbReference type="Gene3D" id="3.30.70.920">
    <property type="match status" value="1"/>
</dbReference>
<dbReference type="PROSITE" id="PS50956">
    <property type="entry name" value="HTH_ASNC_2"/>
    <property type="match status" value="1"/>
</dbReference>
<dbReference type="GO" id="GO:0043200">
    <property type="term" value="P:response to amino acid"/>
    <property type="evidence" value="ECO:0007669"/>
    <property type="project" value="TreeGrafter"/>
</dbReference>
<dbReference type="STRING" id="1156985.SAMN04488118_11348"/>
<dbReference type="GO" id="GO:0043565">
    <property type="term" value="F:sequence-specific DNA binding"/>
    <property type="evidence" value="ECO:0007669"/>
    <property type="project" value="InterPro"/>
</dbReference>
<sequence>MDQTDKRILAILERNARTSVAEIGRQIGLSRTAVQDRISKLETNGVISGYHAQIVNAQNDLTRAVLFVKIAARPCDPALNWMLSLEGVQEVLSLSGDLDALVRCTVANVAALTALNDRIGASDLIASSHSNVVLRVIQ</sequence>
<dbReference type="AlphaFoldDB" id="A0A1G5RDX0"/>
<protein>
    <submittedName>
        <fullName evidence="5">Transcriptional regulator, AsnC family</fullName>
    </submittedName>
</protein>
<evidence type="ECO:0000313" key="6">
    <source>
        <dbReference type="Proteomes" id="UP000198767"/>
    </source>
</evidence>
<dbReference type="InterPro" id="IPR019888">
    <property type="entry name" value="Tscrpt_reg_AsnC-like"/>
</dbReference>
<keyword evidence="2" id="KW-0238">DNA-binding</keyword>
<dbReference type="InterPro" id="IPR019885">
    <property type="entry name" value="Tscrpt_reg_HTH_AsnC-type_CS"/>
</dbReference>
<accession>A0A1G5RDX0</accession>
<feature type="domain" description="HTH asnC-type" evidence="4">
    <location>
        <begin position="1"/>
        <end position="54"/>
    </location>
</feature>
<reference evidence="5 6" key="1">
    <citation type="submission" date="2016-10" db="EMBL/GenBank/DDBJ databases">
        <authorList>
            <person name="de Groot N.N."/>
        </authorList>
    </citation>
    <scope>NUCLEOTIDE SEQUENCE [LARGE SCALE GENOMIC DNA]</scope>
    <source>
        <strain evidence="5 6">U95</strain>
    </source>
</reference>
<dbReference type="PROSITE" id="PS00519">
    <property type="entry name" value="HTH_ASNC_1"/>
    <property type="match status" value="1"/>
</dbReference>
<dbReference type="Pfam" id="PF13404">
    <property type="entry name" value="HTH_AsnC-type"/>
    <property type="match status" value="1"/>
</dbReference>
<dbReference type="CDD" id="cd00090">
    <property type="entry name" value="HTH_ARSR"/>
    <property type="match status" value="1"/>
</dbReference>
<dbReference type="GO" id="GO:0005829">
    <property type="term" value="C:cytosol"/>
    <property type="evidence" value="ECO:0007669"/>
    <property type="project" value="TreeGrafter"/>
</dbReference>
<evidence type="ECO:0000259" key="4">
    <source>
        <dbReference type="PROSITE" id="PS50956"/>
    </source>
</evidence>
<evidence type="ECO:0000256" key="1">
    <source>
        <dbReference type="ARBA" id="ARBA00023015"/>
    </source>
</evidence>